<proteinExistence type="predicted"/>
<organism evidence="3 4">
    <name type="scientific">Brevirhabdus pacifica</name>
    <dbReference type="NCBI Taxonomy" id="1267768"/>
    <lineage>
        <taxon>Bacteria</taxon>
        <taxon>Pseudomonadati</taxon>
        <taxon>Pseudomonadota</taxon>
        <taxon>Alphaproteobacteria</taxon>
        <taxon>Rhodobacterales</taxon>
        <taxon>Paracoccaceae</taxon>
        <taxon>Brevirhabdus</taxon>
    </lineage>
</organism>
<keyword evidence="4" id="KW-1185">Reference proteome</keyword>
<evidence type="ECO:0000259" key="2">
    <source>
        <dbReference type="Pfam" id="PF17289"/>
    </source>
</evidence>
<evidence type="ECO:0000256" key="1">
    <source>
        <dbReference type="ARBA" id="ARBA00022612"/>
    </source>
</evidence>
<dbReference type="AlphaFoldDB" id="A0A1U7DLK5"/>
<dbReference type="InterPro" id="IPR035421">
    <property type="entry name" value="Terminase_6C"/>
</dbReference>
<dbReference type="EMBL" id="CP019124">
    <property type="protein sequence ID" value="APX90907.1"/>
    <property type="molecule type" value="Genomic_DNA"/>
</dbReference>
<dbReference type="Gene3D" id="3.40.50.300">
    <property type="entry name" value="P-loop containing nucleotide triphosphate hydrolases"/>
    <property type="match status" value="1"/>
</dbReference>
<protein>
    <submittedName>
        <fullName evidence="3">Terminase</fullName>
    </submittedName>
</protein>
<dbReference type="STRING" id="1267768.BV394_02010"/>
<dbReference type="Gene3D" id="3.30.420.280">
    <property type="match status" value="1"/>
</dbReference>
<evidence type="ECO:0000313" key="4">
    <source>
        <dbReference type="Proteomes" id="UP000187266"/>
    </source>
</evidence>
<dbReference type="InterPro" id="IPR027417">
    <property type="entry name" value="P-loop_NTPase"/>
</dbReference>
<accession>A0A1U7DLK5</accession>
<dbReference type="Proteomes" id="UP000187266">
    <property type="component" value="Chromosome"/>
</dbReference>
<reference evidence="3 4" key="1">
    <citation type="submission" date="2017-01" db="EMBL/GenBank/DDBJ databases">
        <title>Genomic analysis of Xuhuaishuia manganoxidans DY6-4.</title>
        <authorList>
            <person name="Wang X."/>
        </authorList>
    </citation>
    <scope>NUCLEOTIDE SEQUENCE [LARGE SCALE GENOMIC DNA]</scope>
    <source>
        <strain evidence="3 4">DY6-4</strain>
    </source>
</reference>
<dbReference type="Pfam" id="PF17289">
    <property type="entry name" value="Terminase_6C"/>
    <property type="match status" value="1"/>
</dbReference>
<keyword evidence="1" id="KW-1188">Viral release from host cell</keyword>
<evidence type="ECO:0000313" key="3">
    <source>
        <dbReference type="EMBL" id="APX90907.1"/>
    </source>
</evidence>
<gene>
    <name evidence="3" type="ORF">BV394_02010</name>
</gene>
<name>A0A1U7DLK5_9RHOB</name>
<feature type="domain" description="Terminase large subunit gp17-like C-terminal" evidence="2">
    <location>
        <begin position="243"/>
        <end position="388"/>
    </location>
</feature>
<sequence length="408" mass="45399">MFLNANGNGLDTKFRAYVAGFGGGKTFVGCLDLLLFMGMHPSLVQGYFGPTYPSIRDVFYPTFSEAAEMLGFRVAIREANKEVHVYRGRAFYGTVICRSMERAEAIVGFKIARALVDEIDTLKTEKAQAAWNKIIARLRLQVPGVVNGIGVTTTPEGFRFVYRAFADNPKRDYSMVQASTYENAWSLPPDYIPSLLDTYPQELISAYLEGQFVNLTSGTVYRSYNRAANDSTEEIRAGEPLRVGMDFNVGNMAASVFVDREDGWHCVDEIKRGIDTPAMIETLAERYDGHVLTIYPDASGKNASSKGASVSDIGLLRKAGHKIRAKDSNPRVRDRVLAVNKAFERKAIWVNARRCPETAKCLEQQAYDDNGEPDKSSGLDHQNDAFGYPVAFEMPVVKPTFRSSELRI</sequence>
<dbReference type="Pfam" id="PF03237">
    <property type="entry name" value="Terminase_6N"/>
    <property type="match status" value="1"/>
</dbReference>